<dbReference type="KEGG" id="chih:GWR21_03975"/>
<keyword evidence="2" id="KW-1185">Reference proteome</keyword>
<dbReference type="EMBL" id="CP048113">
    <property type="protein sequence ID" value="QHS58790.1"/>
    <property type="molecule type" value="Genomic_DNA"/>
</dbReference>
<name>A0A6B9Z965_9BACT</name>
<evidence type="ECO:0000313" key="1">
    <source>
        <dbReference type="EMBL" id="QHS58790.1"/>
    </source>
</evidence>
<protein>
    <submittedName>
        <fullName evidence="1">Uncharacterized protein</fullName>
    </submittedName>
</protein>
<sequence length="66" mass="7329">MVTIKIGDQAPFGTSETRVEASQLCAGGAAVTRCQIWHAADTLPREWANRYIYGNTRLSLYQMPGR</sequence>
<dbReference type="Proteomes" id="UP000476411">
    <property type="component" value="Chromosome"/>
</dbReference>
<dbReference type="RefSeq" id="WP_162330493.1">
    <property type="nucleotide sequence ID" value="NZ_CP048113.1"/>
</dbReference>
<reference evidence="1 2" key="1">
    <citation type="submission" date="2020-01" db="EMBL/GenBank/DDBJ databases">
        <title>Complete genome sequence of Chitinophaga sp. H33E-04 isolated from quinoa roots.</title>
        <authorList>
            <person name="Weon H.-Y."/>
            <person name="Lee S.A."/>
        </authorList>
    </citation>
    <scope>NUCLEOTIDE SEQUENCE [LARGE SCALE GENOMIC DNA]</scope>
    <source>
        <strain evidence="1 2">H33E-04</strain>
    </source>
</reference>
<organism evidence="1 2">
    <name type="scientific">Chitinophaga agri</name>
    <dbReference type="NCBI Taxonomy" id="2703787"/>
    <lineage>
        <taxon>Bacteria</taxon>
        <taxon>Pseudomonadati</taxon>
        <taxon>Bacteroidota</taxon>
        <taxon>Chitinophagia</taxon>
        <taxon>Chitinophagales</taxon>
        <taxon>Chitinophagaceae</taxon>
        <taxon>Chitinophaga</taxon>
    </lineage>
</organism>
<accession>A0A6B9Z965</accession>
<dbReference type="AlphaFoldDB" id="A0A6B9Z965"/>
<gene>
    <name evidence="1" type="ORF">GWR21_03975</name>
</gene>
<evidence type="ECO:0000313" key="2">
    <source>
        <dbReference type="Proteomes" id="UP000476411"/>
    </source>
</evidence>
<proteinExistence type="predicted"/>